<dbReference type="Proteomes" id="UP001239111">
    <property type="component" value="Chromosome 2"/>
</dbReference>
<accession>A0ACC2P9I5</accession>
<name>A0ACC2P9I5_9HYME</name>
<proteinExistence type="predicted"/>
<sequence length="500" mass="57976">MELEREYLMETFQKYEGIINSISRRKVLKNSETFKVSKDTGNALYSRKAHDEVTHAQIFACYNRAVANATNQSELSLAYGNRSAFLLHIKRYKASIIDIDRALSLTNSVHLKIKLLCRKVQCLKALGNDSFPKSLMMAENFLEEVDEKDSYKKSLAQLVLQTQDLKIYVSGFNEVLVDFSSHAHLAIRLLIMAVKESGNLENLKIVLKAIDDIKDTRHKGFFHDQQPTVNTFRAIYTLKSEMSNKSNLQQMSIYACRCLLVLAKFSSFFGRDEKFDCVQDLLQNDTAIFVGSLILKLLKITMFNGHVYRGIDYPVHEQSETHEDFDSKLGRSVAPLYNLINHSCYPNARRIFTRDWKIIVLCVLPIKKNDQIFETYKGCFYEESKSDRLKTMREYEFVCHCRACRENWPTMLEMARKEGDVTFRTAAEHRCDVTCLTIGESLREKCFELNEETVDYLSEYITKESAKGVPNSITCYAIFTFREMFRAFYSFRRESFGNCH</sequence>
<protein>
    <submittedName>
        <fullName evidence="1">Uncharacterized protein</fullName>
    </submittedName>
</protein>
<organism evidence="1 2">
    <name type="scientific">Eretmocerus hayati</name>
    <dbReference type="NCBI Taxonomy" id="131215"/>
    <lineage>
        <taxon>Eukaryota</taxon>
        <taxon>Metazoa</taxon>
        <taxon>Ecdysozoa</taxon>
        <taxon>Arthropoda</taxon>
        <taxon>Hexapoda</taxon>
        <taxon>Insecta</taxon>
        <taxon>Pterygota</taxon>
        <taxon>Neoptera</taxon>
        <taxon>Endopterygota</taxon>
        <taxon>Hymenoptera</taxon>
        <taxon>Apocrita</taxon>
        <taxon>Proctotrupomorpha</taxon>
        <taxon>Chalcidoidea</taxon>
        <taxon>Aphelinidae</taxon>
        <taxon>Aphelininae</taxon>
        <taxon>Eretmocerus</taxon>
    </lineage>
</organism>
<gene>
    <name evidence="1" type="ORF">QAD02_015862</name>
</gene>
<reference evidence="1" key="1">
    <citation type="submission" date="2023-04" db="EMBL/GenBank/DDBJ databases">
        <title>A chromosome-level genome assembly of the parasitoid wasp Eretmocerus hayati.</title>
        <authorList>
            <person name="Zhong Y."/>
            <person name="Liu S."/>
            <person name="Liu Y."/>
        </authorList>
    </citation>
    <scope>NUCLEOTIDE SEQUENCE</scope>
    <source>
        <strain evidence="1">ZJU_SS_LIU_2023</strain>
    </source>
</reference>
<evidence type="ECO:0000313" key="2">
    <source>
        <dbReference type="Proteomes" id="UP001239111"/>
    </source>
</evidence>
<evidence type="ECO:0000313" key="1">
    <source>
        <dbReference type="EMBL" id="KAJ8680075.1"/>
    </source>
</evidence>
<comment type="caution">
    <text evidence="1">The sequence shown here is derived from an EMBL/GenBank/DDBJ whole genome shotgun (WGS) entry which is preliminary data.</text>
</comment>
<keyword evidence="2" id="KW-1185">Reference proteome</keyword>
<dbReference type="EMBL" id="CM056742">
    <property type="protein sequence ID" value="KAJ8680075.1"/>
    <property type="molecule type" value="Genomic_DNA"/>
</dbReference>